<comment type="caution">
    <text evidence="3">The sequence shown here is derived from an EMBL/GenBank/DDBJ whole genome shotgun (WGS) entry which is preliminary data.</text>
</comment>
<proteinExistence type="predicted"/>
<name>A0ABP0HRT2_9DINO</name>
<feature type="coiled-coil region" evidence="1">
    <location>
        <begin position="279"/>
        <end position="306"/>
    </location>
</feature>
<accession>A0ABP0HRT2</accession>
<feature type="region of interest" description="Disordered" evidence="2">
    <location>
        <begin position="1"/>
        <end position="178"/>
    </location>
</feature>
<evidence type="ECO:0000256" key="2">
    <source>
        <dbReference type="SAM" id="MobiDB-lite"/>
    </source>
</evidence>
<feature type="compositionally biased region" description="Basic residues" evidence="2">
    <location>
        <begin position="338"/>
        <end position="353"/>
    </location>
</feature>
<sequence length="353" mass="38810">MRKPSADKTKSLDLRLDGEKGPKRLTAQEKLCQDVEKRMQQEAKKKVKKEKEEEVKEVEKDKKKKSEKEDIKYVPVKRKLIEDVFTPPTKCPVEPPPAAASRSEVREMVRGLASSDAEEEEDASASEASSNVEEKDEEPEASENEAEDGSEDGDVSVTNKRDWDSFVRSKERLSASASVNEEGLMDKLIDGEVGVLKPGAMPAVDTASAAGCAKLLNAMNAKVSNAKNPKPKKETSEEVVPKTVSEALGLKLQKHLKASALARSNSITLSGLEFADDLAKALLKQAGDMEQTYKKAQRALKEKKSDKELKKFIPDMENQQKAATKLQAAANAFLSSARPKKRKTTDKAKGKKK</sequence>
<organism evidence="3 4">
    <name type="scientific">Durusdinium trenchii</name>
    <dbReference type="NCBI Taxonomy" id="1381693"/>
    <lineage>
        <taxon>Eukaryota</taxon>
        <taxon>Sar</taxon>
        <taxon>Alveolata</taxon>
        <taxon>Dinophyceae</taxon>
        <taxon>Suessiales</taxon>
        <taxon>Symbiodiniaceae</taxon>
        <taxon>Durusdinium</taxon>
    </lineage>
</organism>
<keyword evidence="1" id="KW-0175">Coiled coil</keyword>
<feature type="compositionally biased region" description="Pro residues" evidence="2">
    <location>
        <begin position="89"/>
        <end position="98"/>
    </location>
</feature>
<feature type="compositionally biased region" description="Basic and acidic residues" evidence="2">
    <location>
        <begin position="159"/>
        <end position="173"/>
    </location>
</feature>
<dbReference type="Proteomes" id="UP001642464">
    <property type="component" value="Unassembled WGS sequence"/>
</dbReference>
<feature type="region of interest" description="Disordered" evidence="2">
    <location>
        <begin position="330"/>
        <end position="353"/>
    </location>
</feature>
<dbReference type="EMBL" id="CAXAMM010001581">
    <property type="protein sequence ID" value="CAK8992557.1"/>
    <property type="molecule type" value="Genomic_DNA"/>
</dbReference>
<feature type="compositionally biased region" description="Basic and acidic residues" evidence="2">
    <location>
        <begin position="31"/>
        <end position="72"/>
    </location>
</feature>
<gene>
    <name evidence="3" type="ORF">SCF082_LOCUS3149</name>
</gene>
<evidence type="ECO:0000256" key="1">
    <source>
        <dbReference type="SAM" id="Coils"/>
    </source>
</evidence>
<feature type="compositionally biased region" description="Acidic residues" evidence="2">
    <location>
        <begin position="134"/>
        <end position="154"/>
    </location>
</feature>
<evidence type="ECO:0000313" key="3">
    <source>
        <dbReference type="EMBL" id="CAK8992557.1"/>
    </source>
</evidence>
<feature type="compositionally biased region" description="Basic and acidic residues" evidence="2">
    <location>
        <begin position="1"/>
        <end position="22"/>
    </location>
</feature>
<reference evidence="3 4" key="1">
    <citation type="submission" date="2024-02" db="EMBL/GenBank/DDBJ databases">
        <authorList>
            <person name="Chen Y."/>
            <person name="Shah S."/>
            <person name="Dougan E. K."/>
            <person name="Thang M."/>
            <person name="Chan C."/>
        </authorList>
    </citation>
    <scope>NUCLEOTIDE SEQUENCE [LARGE SCALE GENOMIC DNA]</scope>
</reference>
<evidence type="ECO:0000313" key="4">
    <source>
        <dbReference type="Proteomes" id="UP001642464"/>
    </source>
</evidence>
<keyword evidence="4" id="KW-1185">Reference proteome</keyword>
<protein>
    <submittedName>
        <fullName evidence="3">Nipped-B-like protein B</fullName>
    </submittedName>
</protein>